<evidence type="ECO:0000313" key="2">
    <source>
        <dbReference type="Proteomes" id="UP000002282"/>
    </source>
</evidence>
<dbReference type="GO" id="GO:0061541">
    <property type="term" value="P:rhabdomere morphogenesis"/>
    <property type="evidence" value="ECO:0007669"/>
    <property type="project" value="EnsemblMetazoa"/>
</dbReference>
<reference evidence="1 2" key="2">
    <citation type="journal article" date="2007" name="PLoS Biol.">
        <title>Principles of genome evolution in the Drosophila melanogaster species group.</title>
        <authorList>
            <person name="Ranz J.M."/>
            <person name="Maurin D."/>
            <person name="Chan Y.S."/>
            <person name="von Grotthuss M."/>
            <person name="Hillier L.W."/>
            <person name="Roote J."/>
            <person name="Ashburner M."/>
            <person name="Bergman C.M."/>
        </authorList>
    </citation>
    <scope>NUCLEOTIDE SEQUENCE [LARGE SCALE GENOMIC DNA]</scope>
    <source>
        <strain evidence="2">Tai18E2 / Tucson 14021-0261.01</strain>
    </source>
</reference>
<dbReference type="GO" id="GO:0046621">
    <property type="term" value="P:negative regulation of organ growth"/>
    <property type="evidence" value="ECO:0007669"/>
    <property type="project" value="EnsemblMetazoa"/>
</dbReference>
<dbReference type="GO" id="GO:0006402">
    <property type="term" value="P:mRNA catabolic process"/>
    <property type="evidence" value="ECO:0007669"/>
    <property type="project" value="EnsemblMetazoa"/>
</dbReference>
<dbReference type="GO" id="GO:0055088">
    <property type="term" value="P:lipid homeostasis"/>
    <property type="evidence" value="ECO:0007669"/>
    <property type="project" value="EnsemblMetazoa"/>
</dbReference>
<dbReference type="GO" id="GO:0007030">
    <property type="term" value="P:Golgi organization"/>
    <property type="evidence" value="ECO:0007669"/>
    <property type="project" value="EnsemblMetazoa"/>
</dbReference>
<dbReference type="EMBL" id="CH894291">
    <property type="protein sequence ID" value="KRK05578.1"/>
    <property type="molecule type" value="Genomic_DNA"/>
</dbReference>
<dbReference type="GO" id="GO:0006642">
    <property type="term" value="P:triglyceride mobilization"/>
    <property type="evidence" value="ECO:0007669"/>
    <property type="project" value="EnsemblMetazoa"/>
</dbReference>
<dbReference type="KEGG" id="dya:Dyak_GE28285"/>
<dbReference type="InterPro" id="IPR018391">
    <property type="entry name" value="PQQ_b-propeller_rpt"/>
</dbReference>
<sequence>MGSLKKLPYTIPQLVANAPCRSSDGILYSGKKSDTWYMVDPKTGRREKVMGFGDASMDGKEGEQIGWATSRAIYLGRTQYTVMMYDSLAKNKDAKPWNITFYDYNAVSAPPELAKEYGECI</sequence>
<protein>
    <submittedName>
        <fullName evidence="1">Uncharacterized protein</fullName>
    </submittedName>
</protein>
<keyword evidence="2" id="KW-1185">Reference proteome</keyword>
<dbReference type="GO" id="GO:0009267">
    <property type="term" value="P:cellular response to starvation"/>
    <property type="evidence" value="ECO:0007669"/>
    <property type="project" value="EnsemblMetazoa"/>
</dbReference>
<dbReference type="AlphaFoldDB" id="A0A0R1EEK6"/>
<name>A0A0R1EEK6_DROYA</name>
<dbReference type="GO" id="GO:0043484">
    <property type="term" value="P:regulation of RNA splicing"/>
    <property type="evidence" value="ECO:0007669"/>
    <property type="project" value="EnsemblMetazoa"/>
</dbReference>
<dbReference type="GO" id="GO:0036498">
    <property type="term" value="P:IRE1-mediated unfolded protein response"/>
    <property type="evidence" value="ECO:0007669"/>
    <property type="project" value="EnsemblMetazoa"/>
</dbReference>
<organism evidence="1 2">
    <name type="scientific">Drosophila yakuba</name>
    <name type="common">Fruit fly</name>
    <dbReference type="NCBI Taxonomy" id="7245"/>
    <lineage>
        <taxon>Eukaryota</taxon>
        <taxon>Metazoa</taxon>
        <taxon>Ecdysozoa</taxon>
        <taxon>Arthropoda</taxon>
        <taxon>Hexapoda</taxon>
        <taxon>Insecta</taxon>
        <taxon>Pterygota</taxon>
        <taxon>Neoptera</taxon>
        <taxon>Endopterygota</taxon>
        <taxon>Diptera</taxon>
        <taxon>Brachycera</taxon>
        <taxon>Muscomorpha</taxon>
        <taxon>Ephydroidea</taxon>
        <taxon>Drosophilidae</taxon>
        <taxon>Drosophila</taxon>
        <taxon>Sophophora</taxon>
    </lineage>
</organism>
<dbReference type="SMR" id="A0A0R1EEK6"/>
<evidence type="ECO:0000313" key="1">
    <source>
        <dbReference type="EMBL" id="KRK05578.1"/>
    </source>
</evidence>
<dbReference type="Proteomes" id="UP000002282">
    <property type="component" value="Unassembled WGS sequence"/>
</dbReference>
<accession>A0A0R1EEK6</accession>
<reference evidence="1 2" key="1">
    <citation type="journal article" date="2007" name="Nature">
        <title>Evolution of genes and genomes on the Drosophila phylogeny.</title>
        <authorList>
            <consortium name="Drosophila 12 Genomes Consortium"/>
            <person name="Clark A.G."/>
            <person name="Eisen M.B."/>
            <person name="Smith D.R."/>
            <person name="Bergman C.M."/>
            <person name="Oliver B."/>
            <person name="Markow T.A."/>
            <person name="Kaufman T.C."/>
            <person name="Kellis M."/>
            <person name="Gelbart W."/>
            <person name="Iyer V.N."/>
            <person name="Pollard D.A."/>
            <person name="Sackton T.B."/>
            <person name="Larracuente A.M."/>
            <person name="Singh N.D."/>
            <person name="Abad J.P."/>
            <person name="Abt D.N."/>
            <person name="Adryan B."/>
            <person name="Aguade M."/>
            <person name="Akashi H."/>
            <person name="Anderson W.W."/>
            <person name="Aquadro C.F."/>
            <person name="Ardell D.H."/>
            <person name="Arguello R."/>
            <person name="Artieri C.G."/>
            <person name="Barbash D.A."/>
            <person name="Barker D."/>
            <person name="Barsanti P."/>
            <person name="Batterham P."/>
            <person name="Batzoglou S."/>
            <person name="Begun D."/>
            <person name="Bhutkar A."/>
            <person name="Blanco E."/>
            <person name="Bosak S.A."/>
            <person name="Bradley R.K."/>
            <person name="Brand A.D."/>
            <person name="Brent M.R."/>
            <person name="Brooks A.N."/>
            <person name="Brown R.H."/>
            <person name="Butlin R.K."/>
            <person name="Caggese C."/>
            <person name="Calvi B.R."/>
            <person name="Bernardo de Carvalho A."/>
            <person name="Caspi A."/>
            <person name="Castrezana S."/>
            <person name="Celniker S.E."/>
            <person name="Chang J.L."/>
            <person name="Chapple C."/>
            <person name="Chatterji S."/>
            <person name="Chinwalla A."/>
            <person name="Civetta A."/>
            <person name="Clifton S.W."/>
            <person name="Comeron J.M."/>
            <person name="Costello J.C."/>
            <person name="Coyne J.A."/>
            <person name="Daub J."/>
            <person name="David R.G."/>
            <person name="Delcher A.L."/>
            <person name="Delehaunty K."/>
            <person name="Do C.B."/>
            <person name="Ebling H."/>
            <person name="Edwards K."/>
            <person name="Eickbush T."/>
            <person name="Evans J.D."/>
            <person name="Filipski A."/>
            <person name="Findeiss S."/>
            <person name="Freyhult E."/>
            <person name="Fulton L."/>
            <person name="Fulton R."/>
            <person name="Garcia A.C."/>
            <person name="Gardiner A."/>
            <person name="Garfield D.A."/>
            <person name="Garvin B.E."/>
            <person name="Gibson G."/>
            <person name="Gilbert D."/>
            <person name="Gnerre S."/>
            <person name="Godfrey J."/>
            <person name="Good R."/>
            <person name="Gotea V."/>
            <person name="Gravely B."/>
            <person name="Greenberg A.J."/>
            <person name="Griffiths-Jones S."/>
            <person name="Gross S."/>
            <person name="Guigo R."/>
            <person name="Gustafson E.A."/>
            <person name="Haerty W."/>
            <person name="Hahn M.W."/>
            <person name="Halligan D.L."/>
            <person name="Halpern A.L."/>
            <person name="Halter G.M."/>
            <person name="Han M.V."/>
            <person name="Heger A."/>
            <person name="Hillier L."/>
            <person name="Hinrichs A.S."/>
            <person name="Holmes I."/>
            <person name="Hoskins R.A."/>
            <person name="Hubisz M.J."/>
            <person name="Hultmark D."/>
            <person name="Huntley M.A."/>
            <person name="Jaffe D.B."/>
            <person name="Jagadeeshan S."/>
            <person name="Jeck W.R."/>
            <person name="Johnson J."/>
            <person name="Jones C.D."/>
            <person name="Jordan W.C."/>
            <person name="Karpen G.H."/>
            <person name="Kataoka E."/>
            <person name="Keightley P.D."/>
            <person name="Kheradpour P."/>
            <person name="Kirkness E.F."/>
            <person name="Koerich L.B."/>
            <person name="Kristiansen K."/>
            <person name="Kudrna D."/>
            <person name="Kulathinal R.J."/>
            <person name="Kumar S."/>
            <person name="Kwok R."/>
            <person name="Lander E."/>
            <person name="Langley C.H."/>
            <person name="Lapoint R."/>
            <person name="Lazzaro B.P."/>
            <person name="Lee S.J."/>
            <person name="Levesque L."/>
            <person name="Li R."/>
            <person name="Lin C.F."/>
            <person name="Lin M.F."/>
            <person name="Lindblad-Toh K."/>
            <person name="Llopart A."/>
            <person name="Long M."/>
            <person name="Low L."/>
            <person name="Lozovsky E."/>
            <person name="Lu J."/>
            <person name="Luo M."/>
            <person name="Machado C.A."/>
            <person name="Makalowski W."/>
            <person name="Marzo M."/>
            <person name="Matsuda M."/>
            <person name="Matzkin L."/>
            <person name="McAllister B."/>
            <person name="McBride C.S."/>
            <person name="McKernan B."/>
            <person name="McKernan K."/>
            <person name="Mendez-Lago M."/>
            <person name="Minx P."/>
            <person name="Mollenhauer M.U."/>
            <person name="Montooth K."/>
            <person name="Mount S.M."/>
            <person name="Mu X."/>
            <person name="Myers E."/>
            <person name="Negre B."/>
            <person name="Newfeld S."/>
            <person name="Nielsen R."/>
            <person name="Noor M.A."/>
            <person name="O'Grady P."/>
            <person name="Pachter L."/>
            <person name="Papaceit M."/>
            <person name="Parisi M.J."/>
            <person name="Parisi M."/>
            <person name="Parts L."/>
            <person name="Pedersen J.S."/>
            <person name="Pesole G."/>
            <person name="Phillippy A.M."/>
            <person name="Ponting C.P."/>
            <person name="Pop M."/>
            <person name="Porcelli D."/>
            <person name="Powell J.R."/>
            <person name="Prohaska S."/>
            <person name="Pruitt K."/>
            <person name="Puig M."/>
            <person name="Quesneville H."/>
            <person name="Ram K.R."/>
            <person name="Rand D."/>
            <person name="Rasmussen M.D."/>
            <person name="Reed L.K."/>
            <person name="Reenan R."/>
            <person name="Reily A."/>
            <person name="Remington K.A."/>
            <person name="Rieger T.T."/>
            <person name="Ritchie M.G."/>
            <person name="Robin C."/>
            <person name="Rogers Y.H."/>
            <person name="Rohde C."/>
            <person name="Rozas J."/>
            <person name="Rubenfield M.J."/>
            <person name="Ruiz A."/>
            <person name="Russo S."/>
            <person name="Salzberg S.L."/>
            <person name="Sanchez-Gracia A."/>
            <person name="Saranga D.J."/>
            <person name="Sato H."/>
            <person name="Schaeffer S.W."/>
            <person name="Schatz M.C."/>
            <person name="Schlenke T."/>
            <person name="Schwartz R."/>
            <person name="Segarra C."/>
            <person name="Singh R.S."/>
            <person name="Sirot L."/>
            <person name="Sirota M."/>
            <person name="Sisneros N.B."/>
            <person name="Smith C.D."/>
            <person name="Smith T.F."/>
            <person name="Spieth J."/>
            <person name="Stage D.E."/>
            <person name="Stark A."/>
            <person name="Stephan W."/>
            <person name="Strausberg R.L."/>
            <person name="Strempel S."/>
            <person name="Sturgill D."/>
            <person name="Sutton G."/>
            <person name="Sutton G.G."/>
            <person name="Tao W."/>
            <person name="Teichmann S."/>
            <person name="Tobari Y.N."/>
            <person name="Tomimura Y."/>
            <person name="Tsolas J.M."/>
            <person name="Valente V.L."/>
            <person name="Venter E."/>
            <person name="Venter J.C."/>
            <person name="Vicario S."/>
            <person name="Vieira F.G."/>
            <person name="Vilella A.J."/>
            <person name="Villasante A."/>
            <person name="Walenz B."/>
            <person name="Wang J."/>
            <person name="Wasserman M."/>
            <person name="Watts T."/>
            <person name="Wilson D."/>
            <person name="Wilson R.K."/>
            <person name="Wing R.A."/>
            <person name="Wolfner M.F."/>
            <person name="Wong A."/>
            <person name="Wong G.K."/>
            <person name="Wu C.I."/>
            <person name="Wu G."/>
            <person name="Yamamoto D."/>
            <person name="Yang H.P."/>
            <person name="Yang S.P."/>
            <person name="Yorke J.A."/>
            <person name="Yoshida K."/>
            <person name="Zdobnov E."/>
            <person name="Zhang P."/>
            <person name="Zhang Y."/>
            <person name="Zimin A.V."/>
            <person name="Baldwin J."/>
            <person name="Abdouelleil A."/>
            <person name="Abdulkadir J."/>
            <person name="Abebe A."/>
            <person name="Abera B."/>
            <person name="Abreu J."/>
            <person name="Acer S.C."/>
            <person name="Aftuck L."/>
            <person name="Alexander A."/>
            <person name="An P."/>
            <person name="Anderson E."/>
            <person name="Anderson S."/>
            <person name="Arachi H."/>
            <person name="Azer M."/>
            <person name="Bachantsang P."/>
            <person name="Barry A."/>
            <person name="Bayul T."/>
            <person name="Berlin A."/>
            <person name="Bessette D."/>
            <person name="Bloom T."/>
            <person name="Blye J."/>
            <person name="Boguslavskiy L."/>
            <person name="Bonnet C."/>
            <person name="Boukhgalter B."/>
            <person name="Bourzgui I."/>
            <person name="Brown A."/>
            <person name="Cahill P."/>
            <person name="Channer S."/>
            <person name="Cheshatsang Y."/>
            <person name="Chuda L."/>
            <person name="Citroen M."/>
            <person name="Collymore A."/>
            <person name="Cooke P."/>
            <person name="Costello M."/>
            <person name="D'Aco K."/>
            <person name="Daza R."/>
            <person name="De Haan G."/>
            <person name="DeGray S."/>
            <person name="DeMaso C."/>
            <person name="Dhargay N."/>
            <person name="Dooley K."/>
            <person name="Dooley E."/>
            <person name="Doricent M."/>
            <person name="Dorje P."/>
            <person name="Dorjee K."/>
            <person name="Dupes A."/>
            <person name="Elong R."/>
            <person name="Falk J."/>
            <person name="Farina A."/>
            <person name="Faro S."/>
            <person name="Ferguson D."/>
            <person name="Fisher S."/>
            <person name="Foley C.D."/>
            <person name="Franke A."/>
            <person name="Friedrich D."/>
            <person name="Gadbois L."/>
            <person name="Gearin G."/>
            <person name="Gearin C.R."/>
            <person name="Giannoukos G."/>
            <person name="Goode T."/>
            <person name="Graham J."/>
            <person name="Grandbois E."/>
            <person name="Grewal S."/>
            <person name="Gyaltsen K."/>
            <person name="Hafez N."/>
            <person name="Hagos B."/>
            <person name="Hall J."/>
            <person name="Henson C."/>
            <person name="Hollinger A."/>
            <person name="Honan T."/>
            <person name="Huard M.D."/>
            <person name="Hughes L."/>
            <person name="Hurhula B."/>
            <person name="Husby M.E."/>
            <person name="Kamat A."/>
            <person name="Kanga B."/>
            <person name="Kashin S."/>
            <person name="Khazanovich D."/>
            <person name="Kisner P."/>
            <person name="Lance K."/>
            <person name="Lara M."/>
            <person name="Lee W."/>
            <person name="Lennon N."/>
            <person name="Letendre F."/>
            <person name="LeVine R."/>
            <person name="Lipovsky A."/>
            <person name="Liu X."/>
            <person name="Liu J."/>
            <person name="Liu S."/>
            <person name="Lokyitsang T."/>
            <person name="Lokyitsang Y."/>
            <person name="Lubonja R."/>
            <person name="Lui A."/>
            <person name="MacDonald P."/>
            <person name="Magnisalis V."/>
            <person name="Maru K."/>
            <person name="Matthews C."/>
            <person name="McCusker W."/>
            <person name="McDonough S."/>
            <person name="Mehta T."/>
            <person name="Meldrim J."/>
            <person name="Meneus L."/>
            <person name="Mihai O."/>
            <person name="Mihalev A."/>
            <person name="Mihova T."/>
            <person name="Mittelman R."/>
            <person name="Mlenga V."/>
            <person name="Montmayeur A."/>
            <person name="Mulrain L."/>
            <person name="Navidi A."/>
            <person name="Naylor J."/>
            <person name="Negash T."/>
            <person name="Nguyen T."/>
            <person name="Nguyen N."/>
            <person name="Nicol R."/>
            <person name="Norbu C."/>
            <person name="Norbu N."/>
            <person name="Novod N."/>
            <person name="O'Neill B."/>
            <person name="Osman S."/>
            <person name="Markiewicz E."/>
            <person name="Oyono O.L."/>
            <person name="Patti C."/>
            <person name="Phunkhang P."/>
            <person name="Pierre F."/>
            <person name="Priest M."/>
            <person name="Raghuraman S."/>
            <person name="Rege F."/>
            <person name="Reyes R."/>
            <person name="Rise C."/>
            <person name="Rogov P."/>
            <person name="Ross K."/>
            <person name="Ryan E."/>
            <person name="Settipalli S."/>
            <person name="Shea T."/>
            <person name="Sherpa N."/>
            <person name="Shi L."/>
            <person name="Shih D."/>
            <person name="Sparrow T."/>
            <person name="Spaulding J."/>
            <person name="Stalker J."/>
            <person name="Stange-Thomann N."/>
            <person name="Stavropoulos S."/>
            <person name="Stone C."/>
            <person name="Strader C."/>
            <person name="Tesfaye S."/>
            <person name="Thomson T."/>
            <person name="Thoulutsang Y."/>
            <person name="Thoulutsang D."/>
            <person name="Topham K."/>
            <person name="Topping I."/>
            <person name="Tsamla T."/>
            <person name="Vassiliev H."/>
            <person name="Vo A."/>
            <person name="Wangchuk T."/>
            <person name="Wangdi T."/>
            <person name="Weiand M."/>
            <person name="Wilkinson J."/>
            <person name="Wilson A."/>
            <person name="Yadav S."/>
            <person name="Young G."/>
            <person name="Yu Q."/>
            <person name="Zembek L."/>
            <person name="Zhong D."/>
            <person name="Zimmer A."/>
            <person name="Zwirko Z."/>
            <person name="Jaffe D.B."/>
            <person name="Alvarez P."/>
            <person name="Brockman W."/>
            <person name="Butler J."/>
            <person name="Chin C."/>
            <person name="Gnerre S."/>
            <person name="Grabherr M."/>
            <person name="Kleber M."/>
            <person name="Mauceli E."/>
            <person name="MacCallum I."/>
        </authorList>
    </citation>
    <scope>NUCLEOTIDE SEQUENCE [LARGE SCALE GENOMIC DNA]</scope>
    <source>
        <strain evidence="2">Tai18E2 / Tucson 14021-0261.01</strain>
    </source>
</reference>
<dbReference type="SMART" id="SM00564">
    <property type="entry name" value="PQQ"/>
    <property type="match status" value="2"/>
</dbReference>
<dbReference type="OrthoDB" id="63989at2759"/>
<proteinExistence type="predicted"/>
<gene>
    <name evidence="1" type="primary">Dyak\GE28285</name>
    <name evidence="1" type="synonym">GE28285</name>
    <name evidence="1" type="ORF">Dyak_GE28285</name>
</gene>
<dbReference type="GO" id="GO:0004521">
    <property type="term" value="F:RNA endonuclease activity"/>
    <property type="evidence" value="ECO:0007669"/>
    <property type="project" value="EnsemblMetazoa"/>
</dbReference>